<comment type="caution">
    <text evidence="1">The sequence shown here is derived from an EMBL/GenBank/DDBJ whole genome shotgun (WGS) entry which is preliminary data.</text>
</comment>
<evidence type="ECO:0000313" key="1">
    <source>
        <dbReference type="EMBL" id="MED6279355.1"/>
    </source>
</evidence>
<accession>A0ABU7DY32</accession>
<evidence type="ECO:0000313" key="2">
    <source>
        <dbReference type="Proteomes" id="UP001352852"/>
    </source>
</evidence>
<keyword evidence="2" id="KW-1185">Reference proteome</keyword>
<organism evidence="1 2">
    <name type="scientific">Characodon lateralis</name>
    <dbReference type="NCBI Taxonomy" id="208331"/>
    <lineage>
        <taxon>Eukaryota</taxon>
        <taxon>Metazoa</taxon>
        <taxon>Chordata</taxon>
        <taxon>Craniata</taxon>
        <taxon>Vertebrata</taxon>
        <taxon>Euteleostomi</taxon>
        <taxon>Actinopterygii</taxon>
        <taxon>Neopterygii</taxon>
        <taxon>Teleostei</taxon>
        <taxon>Neoteleostei</taxon>
        <taxon>Acanthomorphata</taxon>
        <taxon>Ovalentaria</taxon>
        <taxon>Atherinomorphae</taxon>
        <taxon>Cyprinodontiformes</taxon>
        <taxon>Goodeidae</taxon>
        <taxon>Characodon</taxon>
    </lineage>
</organism>
<protein>
    <submittedName>
        <fullName evidence="1">Uncharacterized protein</fullName>
    </submittedName>
</protein>
<name>A0ABU7DY32_9TELE</name>
<dbReference type="PANTHER" id="PTHR46014:SF1">
    <property type="entry name" value="TETRATRICOPEPTIDE REPEAT PROTEIN 1"/>
    <property type="match status" value="1"/>
</dbReference>
<gene>
    <name evidence="1" type="ORF">CHARACLAT_033590</name>
</gene>
<dbReference type="Proteomes" id="UP001352852">
    <property type="component" value="Unassembled WGS sequence"/>
</dbReference>
<dbReference type="InterPro" id="IPR052769">
    <property type="entry name" value="TPR_domain_protein"/>
</dbReference>
<sequence>MSDRNHEAVWLLFPPLHLRCQFLRSPKRADPWVRGHVRDRTFSASLVLIDHNLCMENKLKDLGNLILRPFGLSTNNFQLNQDPTSGSYSINFIQNPNNNYTG</sequence>
<dbReference type="EMBL" id="JAHUTJ010040389">
    <property type="protein sequence ID" value="MED6279355.1"/>
    <property type="molecule type" value="Genomic_DNA"/>
</dbReference>
<reference evidence="1 2" key="1">
    <citation type="submission" date="2021-06" db="EMBL/GenBank/DDBJ databases">
        <authorList>
            <person name="Palmer J.M."/>
        </authorList>
    </citation>
    <scope>NUCLEOTIDE SEQUENCE [LARGE SCALE GENOMIC DNA]</scope>
    <source>
        <strain evidence="1 2">CL_MEX2019</strain>
        <tissue evidence="1">Muscle</tissue>
    </source>
</reference>
<dbReference type="PANTHER" id="PTHR46014">
    <property type="entry name" value="TETRATRICOPEPTIDE REPEAT PROTEIN 1"/>
    <property type="match status" value="1"/>
</dbReference>
<proteinExistence type="predicted"/>